<proteinExistence type="inferred from homology"/>
<evidence type="ECO:0000313" key="9">
    <source>
        <dbReference type="Proteomes" id="UP000276133"/>
    </source>
</evidence>
<keyword evidence="3 6" id="KW-0561">Oxygen transport</keyword>
<dbReference type="GO" id="GO:0019825">
    <property type="term" value="F:oxygen binding"/>
    <property type="evidence" value="ECO:0007669"/>
    <property type="project" value="InterPro"/>
</dbReference>
<dbReference type="PROSITE" id="PS01033">
    <property type="entry name" value="GLOBIN"/>
    <property type="match status" value="1"/>
</dbReference>
<dbReference type="Pfam" id="PF00042">
    <property type="entry name" value="Globin"/>
    <property type="match status" value="1"/>
</dbReference>
<gene>
    <name evidence="8" type="ORF">BpHYR1_022652</name>
</gene>
<reference evidence="8 9" key="1">
    <citation type="journal article" date="2018" name="Sci. Rep.">
        <title>Genomic signatures of local adaptation to the degree of environmental predictability in rotifers.</title>
        <authorList>
            <person name="Franch-Gras L."/>
            <person name="Hahn C."/>
            <person name="Garcia-Roger E.M."/>
            <person name="Carmona M.J."/>
            <person name="Serra M."/>
            <person name="Gomez A."/>
        </authorList>
    </citation>
    <scope>NUCLEOTIDE SEQUENCE [LARGE SCALE GENOMIC DNA]</scope>
    <source>
        <strain evidence="8">HYR1</strain>
    </source>
</reference>
<dbReference type="Gene3D" id="1.10.490.10">
    <property type="entry name" value="Globins"/>
    <property type="match status" value="1"/>
</dbReference>
<evidence type="ECO:0000256" key="6">
    <source>
        <dbReference type="RuleBase" id="RU000356"/>
    </source>
</evidence>
<dbReference type="InterPro" id="IPR009050">
    <property type="entry name" value="Globin-like_sf"/>
</dbReference>
<protein>
    <submittedName>
        <fullName evidence="8">Neuroglobin-like</fullName>
    </submittedName>
</protein>
<evidence type="ECO:0000313" key="8">
    <source>
        <dbReference type="EMBL" id="RMZ93295.1"/>
    </source>
</evidence>
<dbReference type="CDD" id="cd01040">
    <property type="entry name" value="Mb-like"/>
    <property type="match status" value="1"/>
</dbReference>
<dbReference type="PANTHER" id="PTHR46458">
    <property type="entry name" value="BLR2807 PROTEIN"/>
    <property type="match status" value="1"/>
</dbReference>
<comment type="similarity">
    <text evidence="6">Belongs to the globin family.</text>
</comment>
<keyword evidence="4" id="KW-0479">Metal-binding</keyword>
<keyword evidence="9" id="KW-1185">Reference proteome</keyword>
<dbReference type="GO" id="GO:0005344">
    <property type="term" value="F:oxygen carrier activity"/>
    <property type="evidence" value="ECO:0007669"/>
    <property type="project" value="UniProtKB-KW"/>
</dbReference>
<dbReference type="Proteomes" id="UP000276133">
    <property type="component" value="Unassembled WGS sequence"/>
</dbReference>
<evidence type="ECO:0000256" key="2">
    <source>
        <dbReference type="ARBA" id="ARBA00022617"/>
    </source>
</evidence>
<evidence type="ECO:0000256" key="3">
    <source>
        <dbReference type="ARBA" id="ARBA00022621"/>
    </source>
</evidence>
<evidence type="ECO:0000256" key="1">
    <source>
        <dbReference type="ARBA" id="ARBA00022448"/>
    </source>
</evidence>
<dbReference type="AlphaFoldDB" id="A0A3M7P2G7"/>
<comment type="caution">
    <text evidence="8">The sequence shown here is derived from an EMBL/GenBank/DDBJ whole genome shotgun (WGS) entry which is preliminary data.</text>
</comment>
<evidence type="ECO:0000256" key="5">
    <source>
        <dbReference type="ARBA" id="ARBA00023004"/>
    </source>
</evidence>
<organism evidence="8 9">
    <name type="scientific">Brachionus plicatilis</name>
    <name type="common">Marine rotifer</name>
    <name type="synonym">Brachionus muelleri</name>
    <dbReference type="NCBI Taxonomy" id="10195"/>
    <lineage>
        <taxon>Eukaryota</taxon>
        <taxon>Metazoa</taxon>
        <taxon>Spiralia</taxon>
        <taxon>Gnathifera</taxon>
        <taxon>Rotifera</taxon>
        <taxon>Eurotatoria</taxon>
        <taxon>Monogononta</taxon>
        <taxon>Pseudotrocha</taxon>
        <taxon>Ploima</taxon>
        <taxon>Brachionidae</taxon>
        <taxon>Brachionus</taxon>
    </lineage>
</organism>
<accession>A0A3M7P2G7</accession>
<dbReference type="InterPro" id="IPR012292">
    <property type="entry name" value="Globin/Proto"/>
</dbReference>
<dbReference type="InterPro" id="IPR044399">
    <property type="entry name" value="Mb-like_M"/>
</dbReference>
<feature type="domain" description="Globin" evidence="7">
    <location>
        <begin position="33"/>
        <end position="183"/>
    </location>
</feature>
<dbReference type="GO" id="GO:0020037">
    <property type="term" value="F:heme binding"/>
    <property type="evidence" value="ECO:0007669"/>
    <property type="project" value="InterPro"/>
</dbReference>
<dbReference type="InterPro" id="IPR050532">
    <property type="entry name" value="Globin-like_OT"/>
</dbReference>
<keyword evidence="2 6" id="KW-0349">Heme</keyword>
<dbReference type="InterPro" id="IPR000971">
    <property type="entry name" value="Globin"/>
</dbReference>
<dbReference type="OrthoDB" id="436496at2759"/>
<dbReference type="PANTHER" id="PTHR46458:SF1">
    <property type="entry name" value="GEO09476P1"/>
    <property type="match status" value="1"/>
</dbReference>
<dbReference type="STRING" id="10195.A0A3M7P2G7"/>
<name>A0A3M7P2G7_BRAPC</name>
<dbReference type="EMBL" id="REGN01013917">
    <property type="protein sequence ID" value="RMZ93295.1"/>
    <property type="molecule type" value="Genomic_DNA"/>
</dbReference>
<evidence type="ECO:0000256" key="4">
    <source>
        <dbReference type="ARBA" id="ARBA00022723"/>
    </source>
</evidence>
<sequence>MGCHSTKELKMETLKKNDFKAANGFKSDQCKIFLSPEDIKIIRSSWRDLTKKGDFKTHGINVMIKIFQRHPEIKHIWKFAAKLNTEEEMRENPQLRSHGNNIFEAINAAVNTLEKNNRSNSSLVELGKKHTFYGAKKCYFHIMQDAFIEVLSEALGSEFNEQMKIAWLKCFEFITCQMSKGLVE</sequence>
<dbReference type="GO" id="GO:0046872">
    <property type="term" value="F:metal ion binding"/>
    <property type="evidence" value="ECO:0007669"/>
    <property type="project" value="UniProtKB-KW"/>
</dbReference>
<evidence type="ECO:0000259" key="7">
    <source>
        <dbReference type="PROSITE" id="PS01033"/>
    </source>
</evidence>
<dbReference type="SUPFAM" id="SSF46458">
    <property type="entry name" value="Globin-like"/>
    <property type="match status" value="1"/>
</dbReference>
<keyword evidence="1 6" id="KW-0813">Transport</keyword>
<keyword evidence="5" id="KW-0408">Iron</keyword>